<organism evidence="3">
    <name type="scientific">uncultured Desulfobacterium sp</name>
    <dbReference type="NCBI Taxonomy" id="201089"/>
    <lineage>
        <taxon>Bacteria</taxon>
        <taxon>Pseudomonadati</taxon>
        <taxon>Thermodesulfobacteriota</taxon>
        <taxon>Desulfobacteria</taxon>
        <taxon>Desulfobacterales</taxon>
        <taxon>Desulfobacteriaceae</taxon>
        <taxon>Desulfobacterium</taxon>
        <taxon>environmental samples</taxon>
    </lineage>
</organism>
<dbReference type="EMBL" id="FR695867">
    <property type="protein sequence ID" value="CBX27868.1"/>
    <property type="molecule type" value="Genomic_DNA"/>
</dbReference>
<protein>
    <recommendedName>
        <fullName evidence="2">4'-phosphopantetheinyl transferase domain-containing protein</fullName>
    </recommendedName>
</protein>
<dbReference type="SUPFAM" id="SSF56214">
    <property type="entry name" value="4'-phosphopantetheinyl transferase"/>
    <property type="match status" value="1"/>
</dbReference>
<evidence type="ECO:0000256" key="1">
    <source>
        <dbReference type="ARBA" id="ARBA00022679"/>
    </source>
</evidence>
<dbReference type="InterPro" id="IPR008278">
    <property type="entry name" value="4-PPantetheinyl_Trfase_dom"/>
</dbReference>
<dbReference type="Pfam" id="PF01648">
    <property type="entry name" value="ACPS"/>
    <property type="match status" value="1"/>
</dbReference>
<keyword evidence="1" id="KW-0808">Transferase</keyword>
<accession>E1YB27</accession>
<evidence type="ECO:0000259" key="2">
    <source>
        <dbReference type="Pfam" id="PF01648"/>
    </source>
</evidence>
<dbReference type="InterPro" id="IPR037143">
    <property type="entry name" value="4-PPantetheinyl_Trfase_dom_sf"/>
</dbReference>
<dbReference type="GO" id="GO:0008897">
    <property type="term" value="F:holo-[acyl-carrier-protein] synthase activity"/>
    <property type="evidence" value="ECO:0007669"/>
    <property type="project" value="InterPro"/>
</dbReference>
<feature type="domain" description="4'-phosphopantetheinyl transferase" evidence="2">
    <location>
        <begin position="81"/>
        <end position="171"/>
    </location>
</feature>
<dbReference type="Gene3D" id="3.90.470.20">
    <property type="entry name" value="4'-phosphopantetheinyl transferase domain"/>
    <property type="match status" value="1"/>
</dbReference>
<gene>
    <name evidence="3" type="ORF">N47_C19260</name>
</gene>
<dbReference type="GO" id="GO:0000287">
    <property type="term" value="F:magnesium ion binding"/>
    <property type="evidence" value="ECO:0007669"/>
    <property type="project" value="InterPro"/>
</dbReference>
<sequence length="185" mass="20534">MYPVIAAVPELEKNLKGRDKVQTLSQLARYALEISCQKSGIILGVLDKDQNGAPVPFDGNFWSVTHKSEYAGGVVAKKATGFDIEKIKPVSKALIDKVAGHKEWALSDSGKEINFFRFWTAKEAVLKASGKGISGLSDCSIEKIIDDKSLIVKYNNQKQEVWHYFFDGHIASIVNNGFDIEWTLL</sequence>
<dbReference type="AlphaFoldDB" id="E1YB27"/>
<proteinExistence type="predicted"/>
<evidence type="ECO:0000313" key="3">
    <source>
        <dbReference type="EMBL" id="CBX27868.1"/>
    </source>
</evidence>
<name>E1YB27_9BACT</name>
<reference evidence="3" key="1">
    <citation type="journal article" date="2011" name="Environ. Microbiol.">
        <title>Genomic insights into the metabolic potential of the polycyclic aromatic hydrocarbon degrading sulfate-reducing Deltaproteobacterium N47.</title>
        <authorList>
            <person name="Bergmann F."/>
            <person name="Selesi D."/>
            <person name="Weinmaier T."/>
            <person name="Tischler P."/>
            <person name="Rattei T."/>
            <person name="Meckenstock R.U."/>
        </authorList>
    </citation>
    <scope>NUCLEOTIDE SEQUENCE</scope>
</reference>